<reference evidence="1 2" key="1">
    <citation type="submission" date="2021-03" db="EMBL/GenBank/DDBJ databases">
        <title>Sequencing the genomes of 1000 actinobacteria strains.</title>
        <authorList>
            <person name="Klenk H.-P."/>
        </authorList>
    </citation>
    <scope>NUCLEOTIDE SEQUENCE [LARGE SCALE GENOMIC DNA]</scope>
    <source>
        <strain evidence="1 2">DSM 46670</strain>
    </source>
</reference>
<name>A0ABS4TJ12_9PSEU</name>
<keyword evidence="2" id="KW-1185">Reference proteome</keyword>
<sequence length="42" mass="4568">MITRLLLILITLAALSAFDVDIRTLSTNLLPAAVIDAEGWSR</sequence>
<organism evidence="1 2">
    <name type="scientific">Kibdelosporangium banguiense</name>
    <dbReference type="NCBI Taxonomy" id="1365924"/>
    <lineage>
        <taxon>Bacteria</taxon>
        <taxon>Bacillati</taxon>
        <taxon>Actinomycetota</taxon>
        <taxon>Actinomycetes</taxon>
        <taxon>Pseudonocardiales</taxon>
        <taxon>Pseudonocardiaceae</taxon>
        <taxon>Kibdelosporangium</taxon>
    </lineage>
</organism>
<protein>
    <submittedName>
        <fullName evidence="1">Prepilin signal peptidase PulO-like enzyme (Type II secretory pathway)</fullName>
    </submittedName>
</protein>
<comment type="caution">
    <text evidence="1">The sequence shown here is derived from an EMBL/GenBank/DDBJ whole genome shotgun (WGS) entry which is preliminary data.</text>
</comment>
<evidence type="ECO:0000313" key="1">
    <source>
        <dbReference type="EMBL" id="MBP2324351.1"/>
    </source>
</evidence>
<dbReference type="Proteomes" id="UP001519332">
    <property type="component" value="Unassembled WGS sequence"/>
</dbReference>
<dbReference type="RefSeq" id="WP_281065471.1">
    <property type="nucleotide sequence ID" value="NZ_JAGINW010000001.1"/>
</dbReference>
<accession>A0ABS4TJ12</accession>
<proteinExistence type="predicted"/>
<dbReference type="EMBL" id="JAGINW010000001">
    <property type="protein sequence ID" value="MBP2324351.1"/>
    <property type="molecule type" value="Genomic_DNA"/>
</dbReference>
<gene>
    <name evidence="1" type="ORF">JOF56_004736</name>
</gene>
<evidence type="ECO:0000313" key="2">
    <source>
        <dbReference type="Proteomes" id="UP001519332"/>
    </source>
</evidence>